<dbReference type="InterPro" id="IPR001034">
    <property type="entry name" value="DeoR_HTH"/>
</dbReference>
<evidence type="ECO:0000313" key="5">
    <source>
        <dbReference type="EMBL" id="KRV46947.1"/>
    </source>
</evidence>
<evidence type="ECO:0000313" key="6">
    <source>
        <dbReference type="Proteomes" id="UP000050867"/>
    </source>
</evidence>
<proteinExistence type="predicted"/>
<evidence type="ECO:0000259" key="4">
    <source>
        <dbReference type="PROSITE" id="PS51000"/>
    </source>
</evidence>
<evidence type="ECO:0000256" key="2">
    <source>
        <dbReference type="ARBA" id="ARBA00023163"/>
    </source>
</evidence>
<dbReference type="InterPro" id="IPR026881">
    <property type="entry name" value="WYL_dom"/>
</dbReference>
<gene>
    <name evidence="5" type="ORF">AQ490_09250</name>
</gene>
<dbReference type="Pfam" id="PF13280">
    <property type="entry name" value="WYL"/>
    <property type="match status" value="1"/>
</dbReference>
<evidence type="ECO:0000256" key="1">
    <source>
        <dbReference type="ARBA" id="ARBA00023015"/>
    </source>
</evidence>
<feature type="region of interest" description="Disordered" evidence="3">
    <location>
        <begin position="311"/>
        <end position="331"/>
    </location>
</feature>
<dbReference type="AlphaFoldDB" id="A0A0T6LLF0"/>
<dbReference type="PANTHER" id="PTHR34580">
    <property type="match status" value="1"/>
</dbReference>
<dbReference type="EMBL" id="LLZU01000038">
    <property type="protein sequence ID" value="KRV46947.1"/>
    <property type="molecule type" value="Genomic_DNA"/>
</dbReference>
<dbReference type="InterPro" id="IPR057727">
    <property type="entry name" value="WCX_dom"/>
</dbReference>
<dbReference type="PROSITE" id="PS51000">
    <property type="entry name" value="HTH_DEOR_2"/>
    <property type="match status" value="1"/>
</dbReference>
<name>A0A0T6LLF0_WENVI</name>
<dbReference type="InterPro" id="IPR013196">
    <property type="entry name" value="HTH_11"/>
</dbReference>
<accession>A0A0T6LLF0</accession>
<dbReference type="SUPFAM" id="SSF46785">
    <property type="entry name" value="Winged helix' DNA-binding domain"/>
    <property type="match status" value="1"/>
</dbReference>
<feature type="domain" description="HTH deoR-type" evidence="4">
    <location>
        <begin position="4"/>
        <end position="63"/>
    </location>
</feature>
<dbReference type="Pfam" id="PF08279">
    <property type="entry name" value="HTH_11"/>
    <property type="match status" value="1"/>
</dbReference>
<dbReference type="PIRSF" id="PIRSF016838">
    <property type="entry name" value="PafC"/>
    <property type="match status" value="1"/>
</dbReference>
<evidence type="ECO:0000256" key="3">
    <source>
        <dbReference type="SAM" id="MobiDB-lite"/>
    </source>
</evidence>
<keyword evidence="6" id="KW-1185">Reference proteome</keyword>
<dbReference type="Pfam" id="PF25583">
    <property type="entry name" value="WCX"/>
    <property type="match status" value="1"/>
</dbReference>
<dbReference type="RefSeq" id="WP_018381940.1">
    <property type="nucleotide sequence ID" value="NZ_LLZU01000038.1"/>
</dbReference>
<dbReference type="GO" id="GO:0003700">
    <property type="term" value="F:DNA-binding transcription factor activity"/>
    <property type="evidence" value="ECO:0007669"/>
    <property type="project" value="InterPro"/>
</dbReference>
<feature type="compositionally biased region" description="Basic and acidic residues" evidence="3">
    <location>
        <begin position="320"/>
        <end position="331"/>
    </location>
</feature>
<dbReference type="InterPro" id="IPR028349">
    <property type="entry name" value="PafC-like"/>
</dbReference>
<dbReference type="STRING" id="76728.AQ490_09250"/>
<dbReference type="PANTHER" id="PTHR34580:SF3">
    <property type="entry name" value="PROTEIN PAFB"/>
    <property type="match status" value="1"/>
</dbReference>
<comment type="caution">
    <text evidence="5">The sequence shown here is derived from an EMBL/GenBank/DDBJ whole genome shotgun (WGS) entry which is preliminary data.</text>
</comment>
<keyword evidence="2" id="KW-0804">Transcription</keyword>
<dbReference type="Proteomes" id="UP000050867">
    <property type="component" value="Unassembled WGS sequence"/>
</dbReference>
<dbReference type="InterPro" id="IPR036388">
    <property type="entry name" value="WH-like_DNA-bd_sf"/>
</dbReference>
<reference evidence="5 6" key="1">
    <citation type="submission" date="2015-10" db="EMBL/GenBank/DDBJ databases">
        <title>Draft genome sequence of pyrrolomycin-producing Streptomyces vitaminophilus.</title>
        <authorList>
            <person name="Graham D.E."/>
            <person name="Mahan K.M."/>
            <person name="Klingeman D.M."/>
            <person name="Hettich R.L."/>
            <person name="Parry R.J."/>
        </authorList>
    </citation>
    <scope>NUCLEOTIDE SEQUENCE [LARGE SCALE GENOMIC DNA]</scope>
    <source>
        <strain evidence="5 6">ATCC 31673</strain>
    </source>
</reference>
<dbReference type="InterPro" id="IPR051534">
    <property type="entry name" value="CBASS_pafABC_assoc_protein"/>
</dbReference>
<keyword evidence="1" id="KW-0805">Transcription regulation</keyword>
<dbReference type="InterPro" id="IPR036390">
    <property type="entry name" value="WH_DNA-bd_sf"/>
</dbReference>
<dbReference type="eggNOG" id="COG2378">
    <property type="taxonomic scope" value="Bacteria"/>
</dbReference>
<dbReference type="PROSITE" id="PS52050">
    <property type="entry name" value="WYL"/>
    <property type="match status" value="1"/>
</dbReference>
<dbReference type="OrthoDB" id="3616433at2"/>
<sequence length="331" mass="35343">MSRPTTRVLSLLEVLQDRGLVPADELARRLEVDTRAVRRYVTALRELGVPVESVRGRYGGYRLARGARLPPLMLADEEAVAVAAALAVAGEGAGAGEPSPADRALIKLNRVLPAALRQRVDTLAAATSVTGPAALTPDPELALTLATAVRARRTVRIEHSTGPREVDPFGLVVHARRWYLVGHDHLRDAVRVFRLDRVTGAAELPRPFSPPEDFDPVAHVLHALTFGGWAHRTEVWLDTDLDSARARLPATSGELRPCPDGGVLLVSGVEQLPGMARLLAGLPWRFTVLGPPALVDALDAHVASLTGALARSRGAGQGRPGDEDRSAGTFP</sequence>
<organism evidence="5 6">
    <name type="scientific">Wenjunlia vitaminophila</name>
    <name type="common">Streptomyces vitaminophilus</name>
    <dbReference type="NCBI Taxonomy" id="76728"/>
    <lineage>
        <taxon>Bacteria</taxon>
        <taxon>Bacillati</taxon>
        <taxon>Actinomycetota</taxon>
        <taxon>Actinomycetes</taxon>
        <taxon>Kitasatosporales</taxon>
        <taxon>Streptomycetaceae</taxon>
        <taxon>Wenjunlia</taxon>
    </lineage>
</organism>
<protein>
    <recommendedName>
        <fullName evidence="4">HTH deoR-type domain-containing protein</fullName>
    </recommendedName>
</protein>
<dbReference type="Gene3D" id="1.10.10.10">
    <property type="entry name" value="Winged helix-like DNA-binding domain superfamily/Winged helix DNA-binding domain"/>
    <property type="match status" value="1"/>
</dbReference>